<name>A0A9Q3IHM7_9BASI</name>
<dbReference type="EMBL" id="AVOT02045612">
    <property type="protein sequence ID" value="MBW0540942.1"/>
    <property type="molecule type" value="Genomic_DNA"/>
</dbReference>
<accession>A0A9Q3IHM7</accession>
<protein>
    <submittedName>
        <fullName evidence="2">Uncharacterized protein</fullName>
    </submittedName>
</protein>
<evidence type="ECO:0000313" key="3">
    <source>
        <dbReference type="Proteomes" id="UP000765509"/>
    </source>
</evidence>
<keyword evidence="3" id="KW-1185">Reference proteome</keyword>
<proteinExistence type="predicted"/>
<evidence type="ECO:0000313" key="2">
    <source>
        <dbReference type="EMBL" id="MBW0540942.1"/>
    </source>
</evidence>
<dbReference type="AlphaFoldDB" id="A0A9Q3IHM7"/>
<feature type="region of interest" description="Disordered" evidence="1">
    <location>
        <begin position="51"/>
        <end position="80"/>
    </location>
</feature>
<comment type="caution">
    <text evidence="2">The sequence shown here is derived from an EMBL/GenBank/DDBJ whole genome shotgun (WGS) entry which is preliminary data.</text>
</comment>
<organism evidence="2 3">
    <name type="scientific">Austropuccinia psidii MF-1</name>
    <dbReference type="NCBI Taxonomy" id="1389203"/>
    <lineage>
        <taxon>Eukaryota</taxon>
        <taxon>Fungi</taxon>
        <taxon>Dikarya</taxon>
        <taxon>Basidiomycota</taxon>
        <taxon>Pucciniomycotina</taxon>
        <taxon>Pucciniomycetes</taxon>
        <taxon>Pucciniales</taxon>
        <taxon>Sphaerophragmiaceae</taxon>
        <taxon>Austropuccinia</taxon>
    </lineage>
</organism>
<gene>
    <name evidence="2" type="ORF">O181_080657</name>
</gene>
<dbReference type="Proteomes" id="UP000765509">
    <property type="component" value="Unassembled WGS sequence"/>
</dbReference>
<reference evidence="2" key="1">
    <citation type="submission" date="2021-03" db="EMBL/GenBank/DDBJ databases">
        <title>Draft genome sequence of rust myrtle Austropuccinia psidii MF-1, a brazilian biotype.</title>
        <authorList>
            <person name="Quecine M.C."/>
            <person name="Pachon D.M.R."/>
            <person name="Bonatelli M.L."/>
            <person name="Correr F.H."/>
            <person name="Franceschini L.M."/>
            <person name="Leite T.F."/>
            <person name="Margarido G.R.A."/>
            <person name="Almeida C.A."/>
            <person name="Ferrarezi J.A."/>
            <person name="Labate C.A."/>
        </authorList>
    </citation>
    <scope>NUCLEOTIDE SEQUENCE</scope>
    <source>
        <strain evidence="2">MF-1</strain>
    </source>
</reference>
<dbReference type="OrthoDB" id="2505776at2759"/>
<sequence>MEVCRCPTCKRSTYTNSAGQQCHGAIVHSSTRRRHWSKASLENEYGECSLNKPSKKKPRTLTASSSRQEEIVQDSEGDSDHEYDDLSRMNYSIFFFLAWLHVIVGVSQENCRIARNLIISFVNIARRLNSLVSFEKSIPQDVRTITKKLELIPSIERHICCTACYSLYDEVIAPFECGYCILPGLSACGEDLFHSKKQVPTHPSLNPNKRSKKPPLFPHLGKPRSIFVTQDFFEWMRWFLPQVESEIEQWAAKLNSLERVSDFQQS</sequence>
<evidence type="ECO:0000256" key="1">
    <source>
        <dbReference type="SAM" id="MobiDB-lite"/>
    </source>
</evidence>